<keyword evidence="3" id="KW-0378">Hydrolase</keyword>
<dbReference type="KEGG" id="byl:A4V09_13085"/>
<name>A0A1C7IAA5_9FIRM</name>
<dbReference type="InterPro" id="IPR036237">
    <property type="entry name" value="Xyl_isomerase-like_sf"/>
</dbReference>
<dbReference type="SUPFAM" id="SSF51658">
    <property type="entry name" value="Xylose isomerase-like"/>
    <property type="match status" value="1"/>
</dbReference>
<dbReference type="STRING" id="1796616.A4V09_13085"/>
<sequence>MIYVSHLLEDWDMRDVINRTGAGVESIEFSISENLDCLEEKVDQYEKRLEEMGCENLILHGPFLDLNPMTFDSLILETTRKRYEQAYWAAKRLGAKKLVFHTCYVPDVYLLIGWADRVADFYKRFLESREGIQIVMENVFDRQAEPILEVARKVEHPDFGLCLDIGHAHCYSDRPAGAWAELFGSYIKHLHVHDNSGDRDAHWRLGRGNLDYKEIIETVKRNSPDVTFTVECSQKEDVLQSIKEICMG</sequence>
<gene>
    <name evidence="3" type="ORF">A4V09_13085</name>
</gene>
<reference evidence="3" key="1">
    <citation type="submission" date="2017-04" db="EMBL/GenBank/DDBJ databases">
        <title>Complete Genome Sequences of Twelve Strains of a Stable Defined Moderately Diverse Mouse Microbiota 2 (sDMDMm2).</title>
        <authorList>
            <person name="Uchimura Y."/>
            <person name="Wyss M."/>
            <person name="Brugiroux S."/>
            <person name="Limenitakis J.P."/>
            <person name="Stecher B."/>
            <person name="McCoy K.D."/>
            <person name="Macpherson A.J."/>
        </authorList>
    </citation>
    <scope>NUCLEOTIDE SEQUENCE</scope>
    <source>
        <strain evidence="3">YL58</strain>
    </source>
</reference>
<dbReference type="GO" id="GO:0004519">
    <property type="term" value="F:endonuclease activity"/>
    <property type="evidence" value="ECO:0007669"/>
    <property type="project" value="UniProtKB-KW"/>
</dbReference>
<dbReference type="EMBL" id="CP015405">
    <property type="protein sequence ID" value="ANU76620.1"/>
    <property type="molecule type" value="Genomic_DNA"/>
</dbReference>
<protein>
    <submittedName>
        <fullName evidence="3">AP endonuclease</fullName>
    </submittedName>
</protein>
<evidence type="ECO:0000256" key="1">
    <source>
        <dbReference type="SAM" id="Coils"/>
    </source>
</evidence>
<dbReference type="OrthoDB" id="9801960at2"/>
<keyword evidence="3" id="KW-0255">Endonuclease</keyword>
<dbReference type="InterPro" id="IPR013022">
    <property type="entry name" value="Xyl_isomerase-like_TIM-brl"/>
</dbReference>
<evidence type="ECO:0000313" key="4">
    <source>
        <dbReference type="Proteomes" id="UP000092574"/>
    </source>
</evidence>
<dbReference type="Pfam" id="PF01261">
    <property type="entry name" value="AP_endonuc_2"/>
    <property type="match status" value="1"/>
</dbReference>
<dbReference type="PANTHER" id="PTHR12110">
    <property type="entry name" value="HYDROXYPYRUVATE ISOMERASE"/>
    <property type="match status" value="1"/>
</dbReference>
<proteinExistence type="predicted"/>
<keyword evidence="4" id="KW-1185">Reference proteome</keyword>
<dbReference type="AlphaFoldDB" id="A0A1C7IAA5"/>
<feature type="coiled-coil region" evidence="1">
    <location>
        <begin position="28"/>
        <end position="55"/>
    </location>
</feature>
<keyword evidence="3" id="KW-0540">Nuclease</keyword>
<keyword evidence="1" id="KW-0175">Coiled coil</keyword>
<dbReference type="RefSeq" id="WP_065542781.1">
    <property type="nucleotide sequence ID" value="NZ_CP015405.2"/>
</dbReference>
<feature type="domain" description="Xylose isomerase-like TIM barrel" evidence="2">
    <location>
        <begin position="22"/>
        <end position="237"/>
    </location>
</feature>
<dbReference type="Proteomes" id="UP000092574">
    <property type="component" value="Chromosome"/>
</dbReference>
<dbReference type="Gene3D" id="3.20.20.150">
    <property type="entry name" value="Divalent-metal-dependent TIM barrel enzymes"/>
    <property type="match status" value="1"/>
</dbReference>
<evidence type="ECO:0000313" key="3">
    <source>
        <dbReference type="EMBL" id="ANU76620.1"/>
    </source>
</evidence>
<accession>A0A1C7IAA5</accession>
<organism evidence="3 4">
    <name type="scientific">Blautia pseudococcoides</name>
    <dbReference type="NCBI Taxonomy" id="1796616"/>
    <lineage>
        <taxon>Bacteria</taxon>
        <taxon>Bacillati</taxon>
        <taxon>Bacillota</taxon>
        <taxon>Clostridia</taxon>
        <taxon>Lachnospirales</taxon>
        <taxon>Lachnospiraceae</taxon>
        <taxon>Blautia</taxon>
    </lineage>
</organism>
<evidence type="ECO:0000259" key="2">
    <source>
        <dbReference type="Pfam" id="PF01261"/>
    </source>
</evidence>
<dbReference type="InterPro" id="IPR050312">
    <property type="entry name" value="IolE/XylAMocC-like"/>
</dbReference>